<name>A0A517STW6_9BACT</name>
<sequence>MDTVESLQRECVQKPRCPPTWKDHRTRMTTIQRMVNPASLVSSFWSAHDFILPKSMAQRLFPIMRRQNRVLPPFLSQQQLHAIKDKIPAETYQTLKGLNWGNYIASQLRKANFDDHLQHIVTKLLTNPASYFEVTTQTNTDHWMAALVHQSEMK</sequence>
<evidence type="ECO:0000313" key="2">
    <source>
        <dbReference type="Proteomes" id="UP000315003"/>
    </source>
</evidence>
<evidence type="ECO:0000313" key="1">
    <source>
        <dbReference type="EMBL" id="QDT59589.1"/>
    </source>
</evidence>
<dbReference type="Proteomes" id="UP000315003">
    <property type="component" value="Chromosome"/>
</dbReference>
<gene>
    <name evidence="1" type="ORF">SV7mr_20980</name>
</gene>
<organism evidence="1 2">
    <name type="scientific">Stieleria bergensis</name>
    <dbReference type="NCBI Taxonomy" id="2528025"/>
    <lineage>
        <taxon>Bacteria</taxon>
        <taxon>Pseudomonadati</taxon>
        <taxon>Planctomycetota</taxon>
        <taxon>Planctomycetia</taxon>
        <taxon>Pirellulales</taxon>
        <taxon>Pirellulaceae</taxon>
        <taxon>Stieleria</taxon>
    </lineage>
</organism>
<reference evidence="1 2" key="1">
    <citation type="submission" date="2019-02" db="EMBL/GenBank/DDBJ databases">
        <title>Deep-cultivation of Planctomycetes and their phenomic and genomic characterization uncovers novel biology.</title>
        <authorList>
            <person name="Wiegand S."/>
            <person name="Jogler M."/>
            <person name="Boedeker C."/>
            <person name="Pinto D."/>
            <person name="Vollmers J."/>
            <person name="Rivas-Marin E."/>
            <person name="Kohn T."/>
            <person name="Peeters S.H."/>
            <person name="Heuer A."/>
            <person name="Rast P."/>
            <person name="Oberbeckmann S."/>
            <person name="Bunk B."/>
            <person name="Jeske O."/>
            <person name="Meyerdierks A."/>
            <person name="Storesund J.E."/>
            <person name="Kallscheuer N."/>
            <person name="Luecker S."/>
            <person name="Lage O.M."/>
            <person name="Pohl T."/>
            <person name="Merkel B.J."/>
            <person name="Hornburger P."/>
            <person name="Mueller R.-W."/>
            <person name="Bruemmer F."/>
            <person name="Labrenz M."/>
            <person name="Spormann A.M."/>
            <person name="Op den Camp H."/>
            <person name="Overmann J."/>
            <person name="Amann R."/>
            <person name="Jetten M.S.M."/>
            <person name="Mascher T."/>
            <person name="Medema M.H."/>
            <person name="Devos D.P."/>
            <person name="Kaster A.-K."/>
            <person name="Ovreas L."/>
            <person name="Rohde M."/>
            <person name="Galperin M.Y."/>
            <person name="Jogler C."/>
        </authorList>
    </citation>
    <scope>NUCLEOTIDE SEQUENCE [LARGE SCALE GENOMIC DNA]</scope>
    <source>
        <strain evidence="1 2">SV_7m_r</strain>
    </source>
</reference>
<proteinExistence type="predicted"/>
<dbReference type="AlphaFoldDB" id="A0A517STW6"/>
<protein>
    <submittedName>
        <fullName evidence="1">Uncharacterized protein</fullName>
    </submittedName>
</protein>
<dbReference type="EMBL" id="CP036272">
    <property type="protein sequence ID" value="QDT59589.1"/>
    <property type="molecule type" value="Genomic_DNA"/>
</dbReference>
<accession>A0A517STW6</accession>
<keyword evidence="2" id="KW-1185">Reference proteome</keyword>